<name>A0A1I3Z289_9PROT</name>
<keyword evidence="1" id="KW-0963">Cytoplasm</keyword>
<dbReference type="InterPro" id="IPR045864">
    <property type="entry name" value="aa-tRNA-synth_II/BPL/LPL"/>
</dbReference>
<feature type="domain" description="Aminoacyl-transfer RNA synthetases class-II family profile" evidence="7">
    <location>
        <begin position="156"/>
        <end position="311"/>
    </location>
</feature>
<dbReference type="STRING" id="1123062.SAMN02745775_10271"/>
<evidence type="ECO:0000256" key="4">
    <source>
        <dbReference type="ARBA" id="ARBA00022840"/>
    </source>
</evidence>
<evidence type="ECO:0000256" key="5">
    <source>
        <dbReference type="ARBA" id="ARBA00022917"/>
    </source>
</evidence>
<accession>A0A1I3Z289</accession>
<keyword evidence="6 8" id="KW-0030">Aminoacyl-tRNA synthetase</keyword>
<dbReference type="NCBIfam" id="NF005479">
    <property type="entry name" value="PRK07080.1"/>
    <property type="match status" value="1"/>
</dbReference>
<evidence type="ECO:0000256" key="6">
    <source>
        <dbReference type="ARBA" id="ARBA00023146"/>
    </source>
</evidence>
<keyword evidence="3" id="KW-0547">Nucleotide-binding</keyword>
<dbReference type="OrthoDB" id="583154at2"/>
<evidence type="ECO:0000259" key="7">
    <source>
        <dbReference type="PROSITE" id="PS50862"/>
    </source>
</evidence>
<dbReference type="GO" id="GO:0006418">
    <property type="term" value="P:tRNA aminoacylation for protein translation"/>
    <property type="evidence" value="ECO:0007669"/>
    <property type="project" value="InterPro"/>
</dbReference>
<sequence length="311" mass="34085">MQSATVAIAATPADVFRDELIRHGHLLPTGVDGLYGRGEAFERVIAAVDAMVGRLAGDDRVEVLRFPPAMSRAGFEASGYFRNFPQLTAGISCFCGDDSAHRRALACTPAEGGWASHMQPADVMLTPASCYPVYPIVAARGRLPVEGWLVDSSSYCFRREPSVDPVRMQMFRQREQVCFGTPDRIRAFQSRWMDRAMAMFAALHLPAATDIANDPFFGRAAPLMRDGQRSQRLKFEILVPISDPDRPNACGSFNYHVTHFAEAYGIHAADGELAHTGCAGFGLERIVLALLRHHGMDPARWPGPVRAALSP</sequence>
<evidence type="ECO:0000256" key="3">
    <source>
        <dbReference type="ARBA" id="ARBA00022741"/>
    </source>
</evidence>
<evidence type="ECO:0000313" key="8">
    <source>
        <dbReference type="EMBL" id="SFK38087.1"/>
    </source>
</evidence>
<dbReference type="PROSITE" id="PS50862">
    <property type="entry name" value="AA_TRNA_LIGASE_II"/>
    <property type="match status" value="1"/>
</dbReference>
<reference evidence="8 9" key="1">
    <citation type="submission" date="2016-10" db="EMBL/GenBank/DDBJ databases">
        <authorList>
            <person name="de Groot N.N."/>
        </authorList>
    </citation>
    <scope>NUCLEOTIDE SEQUENCE [LARGE SCALE GENOMIC DNA]</scope>
    <source>
        <strain evidence="8 9">DSM 19981</strain>
    </source>
</reference>
<keyword evidence="2" id="KW-0436">Ligase</keyword>
<evidence type="ECO:0000313" key="9">
    <source>
        <dbReference type="Proteomes" id="UP000199473"/>
    </source>
</evidence>
<dbReference type="InterPro" id="IPR006195">
    <property type="entry name" value="aa-tRNA-synth_II"/>
</dbReference>
<evidence type="ECO:0000256" key="2">
    <source>
        <dbReference type="ARBA" id="ARBA00022598"/>
    </source>
</evidence>
<dbReference type="EMBL" id="FOSQ01000002">
    <property type="protein sequence ID" value="SFK38087.1"/>
    <property type="molecule type" value="Genomic_DNA"/>
</dbReference>
<dbReference type="SUPFAM" id="SSF55681">
    <property type="entry name" value="Class II aaRS and biotin synthetases"/>
    <property type="match status" value="1"/>
</dbReference>
<dbReference type="Pfam" id="PF00587">
    <property type="entry name" value="tRNA-synt_2b"/>
    <property type="match status" value="1"/>
</dbReference>
<keyword evidence="4" id="KW-0067">ATP-binding</keyword>
<proteinExistence type="predicted"/>
<dbReference type="RefSeq" id="WP_092957812.1">
    <property type="nucleotide sequence ID" value="NZ_FOSQ01000002.1"/>
</dbReference>
<keyword evidence="5" id="KW-0648">Protein biosynthesis</keyword>
<protein>
    <submittedName>
        <fullName evidence="8">tRNA synthetase class II core domain (G, H, P, S and T)</fullName>
    </submittedName>
</protein>
<dbReference type="GO" id="GO:0005524">
    <property type="term" value="F:ATP binding"/>
    <property type="evidence" value="ECO:0007669"/>
    <property type="project" value="UniProtKB-KW"/>
</dbReference>
<dbReference type="Proteomes" id="UP000199473">
    <property type="component" value="Unassembled WGS sequence"/>
</dbReference>
<dbReference type="Gene3D" id="3.30.930.10">
    <property type="entry name" value="Bira Bifunctional Protein, Domain 2"/>
    <property type="match status" value="1"/>
</dbReference>
<dbReference type="AlphaFoldDB" id="A0A1I3Z289"/>
<dbReference type="GO" id="GO:0004812">
    <property type="term" value="F:aminoacyl-tRNA ligase activity"/>
    <property type="evidence" value="ECO:0007669"/>
    <property type="project" value="UniProtKB-KW"/>
</dbReference>
<gene>
    <name evidence="8" type="ORF">SAMN02745775_10271</name>
</gene>
<keyword evidence="9" id="KW-1185">Reference proteome</keyword>
<evidence type="ECO:0000256" key="1">
    <source>
        <dbReference type="ARBA" id="ARBA00022490"/>
    </source>
</evidence>
<organism evidence="8 9">
    <name type="scientific">Falsiroseomonas stagni DSM 19981</name>
    <dbReference type="NCBI Taxonomy" id="1123062"/>
    <lineage>
        <taxon>Bacteria</taxon>
        <taxon>Pseudomonadati</taxon>
        <taxon>Pseudomonadota</taxon>
        <taxon>Alphaproteobacteria</taxon>
        <taxon>Acetobacterales</taxon>
        <taxon>Roseomonadaceae</taxon>
        <taxon>Falsiroseomonas</taxon>
    </lineage>
</organism>
<dbReference type="InterPro" id="IPR002314">
    <property type="entry name" value="aa-tRNA-synt_IIb"/>
</dbReference>